<dbReference type="SUPFAM" id="SSF56935">
    <property type="entry name" value="Porins"/>
    <property type="match status" value="1"/>
</dbReference>
<gene>
    <name evidence="7" type="ORF">E5K02_04955</name>
</gene>
<dbReference type="Gene3D" id="2.40.170.20">
    <property type="entry name" value="TonB-dependent receptor, beta-barrel domain"/>
    <property type="match status" value="1"/>
</dbReference>
<feature type="domain" description="Outer membrane protein beta-barrel" evidence="6">
    <location>
        <begin position="402"/>
        <end position="812"/>
    </location>
</feature>
<keyword evidence="2" id="KW-0472">Membrane</keyword>
<dbReference type="Gene3D" id="2.60.40.1120">
    <property type="entry name" value="Carboxypeptidase-like, regulatory domain"/>
    <property type="match status" value="1"/>
</dbReference>
<dbReference type="Gene3D" id="2.170.130.10">
    <property type="entry name" value="TonB-dependent receptor, plug domain"/>
    <property type="match status" value="1"/>
</dbReference>
<feature type="compositionally biased region" description="Basic and acidic residues" evidence="4">
    <location>
        <begin position="827"/>
        <end position="839"/>
    </location>
</feature>
<protein>
    <submittedName>
        <fullName evidence="7">TonB-dependent receptor</fullName>
    </submittedName>
</protein>
<evidence type="ECO:0000256" key="2">
    <source>
        <dbReference type="ARBA" id="ARBA00023136"/>
    </source>
</evidence>
<dbReference type="OrthoDB" id="905812at2"/>
<evidence type="ECO:0000313" key="8">
    <source>
        <dbReference type="Proteomes" id="UP000298471"/>
    </source>
</evidence>
<evidence type="ECO:0000256" key="4">
    <source>
        <dbReference type="SAM" id="MobiDB-lite"/>
    </source>
</evidence>
<accession>A0A4Z0QJF8</accession>
<dbReference type="EMBL" id="SRMB01000001">
    <property type="protein sequence ID" value="TGE28812.1"/>
    <property type="molecule type" value="Genomic_DNA"/>
</dbReference>
<comment type="caution">
    <text evidence="7">The sequence shown here is derived from an EMBL/GenBank/DDBJ whole genome shotgun (WGS) entry which is preliminary data.</text>
</comment>
<feature type="chain" id="PRO_5021423921" evidence="5">
    <location>
        <begin position="31"/>
        <end position="839"/>
    </location>
</feature>
<evidence type="ECO:0000259" key="6">
    <source>
        <dbReference type="Pfam" id="PF14905"/>
    </source>
</evidence>
<feature type="signal peptide" evidence="5">
    <location>
        <begin position="1"/>
        <end position="30"/>
    </location>
</feature>
<evidence type="ECO:0000256" key="5">
    <source>
        <dbReference type="SAM" id="SignalP"/>
    </source>
</evidence>
<organism evidence="7 8">
    <name type="scientific">Hymenobacter metallicola</name>
    <dbReference type="NCBI Taxonomy" id="2563114"/>
    <lineage>
        <taxon>Bacteria</taxon>
        <taxon>Pseudomonadati</taxon>
        <taxon>Bacteroidota</taxon>
        <taxon>Cytophagia</taxon>
        <taxon>Cytophagales</taxon>
        <taxon>Hymenobacteraceae</taxon>
        <taxon>Hymenobacter</taxon>
    </lineage>
</organism>
<dbReference type="GO" id="GO:0030246">
    <property type="term" value="F:carbohydrate binding"/>
    <property type="evidence" value="ECO:0007669"/>
    <property type="project" value="InterPro"/>
</dbReference>
<dbReference type="SUPFAM" id="SSF49452">
    <property type="entry name" value="Starch-binding domain-like"/>
    <property type="match status" value="1"/>
</dbReference>
<sequence>MKTPLPGRRLRRPSWLCLLVSVLLVTPALAQTRTTVTGQLTAASGAPIDFATVTLHRATDSTVVKSEFSDEKGTYRFEQTPAGTYLVSASQVGFVRTWSKAFTTGAETVALPVLTLAASGATTLKEVTVVGQKPLFEREADRTIVNVEGSTLAAGNTSLDVLSRSPGVTVDGNDNIGLRGRQGVLVLIDGKRQPMTGAELADYLRALPAEQLKSIELITNPPAKYEAQGSAGIIAINLKKDQRVGTNGSVSSSYGRGRFGKFTSGLTLNHRTKKTNTFGSYTYANRRNFGALTIHRDFYLPTDLSKTYTGSTDQDNYSVGHNQSHSWKAGLDYTLSENTVLGFTVNGLQTRSVQEGTNLTTLTDAGGNPLRGYNSTNDRDAAFPNVAGNVNFKHTFQDSVGNRELTADADYARYRTSRLQFLNTYYDWQPMQLFDRLNGDQEGRLTIQSVKTDYVHPLSKQTRLDMGAKLSWVHSDNDVEFKTPFRDPSTNAPDLLNLVRDQNRSNRFRYDENISAAYINVNHTLPKWTLQAGLRGEQTKATGKQDVLQEGVEPGFSRNYFQLFPSAALKHTFTDKHETAVSLSRRIDRPSYGQLNPFRSYIDATTYGAGNPNLRPQTSYNVELTHTYRQKYSIGVSYSRTSDPIIGTVQPENANSRTVVSTSQNLGSQHYYALTLTAPVELAKWWNVYNNGVLYYSRFVGSIAGTTLGANNARPAFTLSSNSTFTFGKGWSADLNANYQSRELYTFFDTRPLGQVAFGVQKSLWERKGNLKLNVTDAFYTGAIRATSTYDNYVERFYQRGDFRVATLSFTYRFGNDKLAPSRRRSGGAEDEKRRAGGS</sequence>
<dbReference type="PANTHER" id="PTHR40980">
    <property type="entry name" value="PLUG DOMAIN-CONTAINING PROTEIN"/>
    <property type="match status" value="1"/>
</dbReference>
<dbReference type="InterPro" id="IPR037066">
    <property type="entry name" value="Plug_dom_sf"/>
</dbReference>
<dbReference type="InterPro" id="IPR013784">
    <property type="entry name" value="Carb-bd-like_fold"/>
</dbReference>
<keyword evidence="3" id="KW-0998">Cell outer membrane</keyword>
<dbReference type="Pfam" id="PF14905">
    <property type="entry name" value="OMP_b-brl_3"/>
    <property type="match status" value="1"/>
</dbReference>
<dbReference type="InterPro" id="IPR036942">
    <property type="entry name" value="Beta-barrel_TonB_sf"/>
</dbReference>
<proteinExistence type="predicted"/>
<keyword evidence="8" id="KW-1185">Reference proteome</keyword>
<dbReference type="RefSeq" id="WP_135392638.1">
    <property type="nucleotide sequence ID" value="NZ_SRMB01000001.1"/>
</dbReference>
<name>A0A4Z0QJF8_9BACT</name>
<feature type="region of interest" description="Disordered" evidence="4">
    <location>
        <begin position="820"/>
        <end position="839"/>
    </location>
</feature>
<dbReference type="AlphaFoldDB" id="A0A4Z0QJF8"/>
<evidence type="ECO:0000256" key="1">
    <source>
        <dbReference type="ARBA" id="ARBA00004442"/>
    </source>
</evidence>
<dbReference type="Proteomes" id="UP000298471">
    <property type="component" value="Unassembled WGS sequence"/>
</dbReference>
<keyword evidence="5" id="KW-0732">Signal</keyword>
<keyword evidence="7" id="KW-0675">Receptor</keyword>
<dbReference type="PANTHER" id="PTHR40980:SF4">
    <property type="entry name" value="TONB-DEPENDENT RECEPTOR-LIKE BETA-BARREL DOMAIN-CONTAINING PROTEIN"/>
    <property type="match status" value="1"/>
</dbReference>
<comment type="subcellular location">
    <subcellularLocation>
        <location evidence="1">Cell outer membrane</location>
    </subcellularLocation>
</comment>
<evidence type="ECO:0000313" key="7">
    <source>
        <dbReference type="EMBL" id="TGE28812.1"/>
    </source>
</evidence>
<evidence type="ECO:0000256" key="3">
    <source>
        <dbReference type="ARBA" id="ARBA00023237"/>
    </source>
</evidence>
<reference evidence="7 8" key="1">
    <citation type="submission" date="2019-04" db="EMBL/GenBank/DDBJ databases">
        <authorList>
            <person name="Feng G."/>
            <person name="Zhang J."/>
            <person name="Zhu H."/>
        </authorList>
    </citation>
    <scope>NUCLEOTIDE SEQUENCE [LARGE SCALE GENOMIC DNA]</scope>
    <source>
        <strain evidence="7 8">9PBR-1</strain>
    </source>
</reference>
<dbReference type="Pfam" id="PF13620">
    <property type="entry name" value="CarboxypepD_reg"/>
    <property type="match status" value="1"/>
</dbReference>
<dbReference type="InterPro" id="IPR041700">
    <property type="entry name" value="OMP_b-brl_3"/>
</dbReference>
<dbReference type="GO" id="GO:0009279">
    <property type="term" value="C:cell outer membrane"/>
    <property type="evidence" value="ECO:0007669"/>
    <property type="project" value="UniProtKB-SubCell"/>
</dbReference>